<dbReference type="STRING" id="39966.A0A369J5E0"/>
<sequence>MVFYPLAMVSDPNSSVPLRSLPRSIQLLVTKAANGSIPEFWKLLPRIRTNNALANCSSVVDMINGHLAVPSPLPCITSEEKHLVEVANVALCALSELTLRYAPNLRRDNSMFASKVFSSWPSIWRWMAYLYYKTDGGMDTAFDAQTRPLTKIRLQIMRSIERIICHFLIGSDPATWKSMKSKPGMLIMLVEIWMRLQEQLAVDDLETFANDFSQLTMALAHFIRMDDIPTIRTLLNGILSNRSKVFLVLSNAIQVAAHSKGNVHAMLSYPLLASIHAALAVHAHLYEVYDIHPSVDVMEDACHVLHTYSSPPMAAFESSRSQCTCAALLFLRGNSKFTNGFAWIIQAIRSKLIQSLLMCACWPIANVSDPTGEILEILTPYLVHRSVLRAVGQTLRSSEVTALVAKLPQGGKFRSKWLTFSRTVETLLQVKNAFDKAGKYTKKCDAPGCNAVETGNEIFRLCGGCQFIYYCSKECQQHDWKEHRSRCEEYRKCRAAGMTTPILTRDCAWLAFLLNDVMNAQREDIIKFRDQAVPMLTPTTTLQLHLDLTSSPSKLKATVEQRQDSAFMEQIANLGIRNEKLPYPPGKLPLFETVVEVPFGRIPIVFPLHSVRTGDLFGWIGLTVIDDGQIKFGESSQVVDDKETKRNISFDDTHIAVVSVPGVPNVNVFVGRSQGRGQ</sequence>
<keyword evidence="3" id="KW-0862">Zinc</keyword>
<comment type="caution">
    <text evidence="6">The sequence shown here is derived from an EMBL/GenBank/DDBJ whole genome shotgun (WGS) entry which is preliminary data.</text>
</comment>
<evidence type="ECO:0000313" key="6">
    <source>
        <dbReference type="EMBL" id="RDB17261.1"/>
    </source>
</evidence>
<dbReference type="GO" id="GO:0008270">
    <property type="term" value="F:zinc ion binding"/>
    <property type="evidence" value="ECO:0007669"/>
    <property type="project" value="UniProtKB-KW"/>
</dbReference>
<dbReference type="EMBL" id="LUEZ02000113">
    <property type="protein sequence ID" value="RDB17261.1"/>
    <property type="molecule type" value="Genomic_DNA"/>
</dbReference>
<name>A0A369J5E0_HYPMA</name>
<dbReference type="OrthoDB" id="2930976at2759"/>
<feature type="domain" description="MYND-type" evidence="5">
    <location>
        <begin position="444"/>
        <end position="487"/>
    </location>
</feature>
<dbReference type="Proteomes" id="UP000076154">
    <property type="component" value="Unassembled WGS sequence"/>
</dbReference>
<organism evidence="6 7">
    <name type="scientific">Hypsizygus marmoreus</name>
    <name type="common">White beech mushroom</name>
    <name type="synonym">Agaricus marmoreus</name>
    <dbReference type="NCBI Taxonomy" id="39966"/>
    <lineage>
        <taxon>Eukaryota</taxon>
        <taxon>Fungi</taxon>
        <taxon>Dikarya</taxon>
        <taxon>Basidiomycota</taxon>
        <taxon>Agaricomycotina</taxon>
        <taxon>Agaricomycetes</taxon>
        <taxon>Agaricomycetidae</taxon>
        <taxon>Agaricales</taxon>
        <taxon>Tricholomatineae</taxon>
        <taxon>Lyophyllaceae</taxon>
        <taxon>Hypsizygus</taxon>
    </lineage>
</organism>
<dbReference type="InterPro" id="IPR002893">
    <property type="entry name" value="Znf_MYND"/>
</dbReference>
<dbReference type="Gene3D" id="6.10.140.2220">
    <property type="match status" value="1"/>
</dbReference>
<proteinExistence type="predicted"/>
<protein>
    <recommendedName>
        <fullName evidence="5">MYND-type domain-containing protein</fullName>
    </recommendedName>
</protein>
<evidence type="ECO:0000256" key="1">
    <source>
        <dbReference type="ARBA" id="ARBA00022723"/>
    </source>
</evidence>
<dbReference type="PROSITE" id="PS01360">
    <property type="entry name" value="ZF_MYND_1"/>
    <property type="match status" value="1"/>
</dbReference>
<accession>A0A369J5E0</accession>
<evidence type="ECO:0000256" key="4">
    <source>
        <dbReference type="PROSITE-ProRule" id="PRU00134"/>
    </source>
</evidence>
<dbReference type="InParanoid" id="A0A369J5E0"/>
<dbReference type="Pfam" id="PF01753">
    <property type="entry name" value="zf-MYND"/>
    <property type="match status" value="1"/>
</dbReference>
<dbReference type="PROSITE" id="PS50865">
    <property type="entry name" value="ZF_MYND_2"/>
    <property type="match status" value="1"/>
</dbReference>
<evidence type="ECO:0000313" key="7">
    <source>
        <dbReference type="Proteomes" id="UP000076154"/>
    </source>
</evidence>
<evidence type="ECO:0000256" key="3">
    <source>
        <dbReference type="ARBA" id="ARBA00022833"/>
    </source>
</evidence>
<dbReference type="SUPFAM" id="SSF144232">
    <property type="entry name" value="HIT/MYND zinc finger-like"/>
    <property type="match status" value="1"/>
</dbReference>
<reference evidence="6" key="1">
    <citation type="submission" date="2018-04" db="EMBL/GenBank/DDBJ databases">
        <title>Whole genome sequencing of Hypsizygus marmoreus.</title>
        <authorList>
            <person name="Choi I.-G."/>
            <person name="Min B."/>
            <person name="Kim J.-G."/>
            <person name="Kim S."/>
            <person name="Oh Y.-L."/>
            <person name="Kong W.-S."/>
            <person name="Park H."/>
            <person name="Jeong J."/>
            <person name="Song E.-S."/>
        </authorList>
    </citation>
    <scope>NUCLEOTIDE SEQUENCE [LARGE SCALE GENOMIC DNA]</scope>
    <source>
        <strain evidence="6">51987-8</strain>
    </source>
</reference>
<keyword evidence="7" id="KW-1185">Reference proteome</keyword>
<keyword evidence="2 4" id="KW-0863">Zinc-finger</keyword>
<keyword evidence="1" id="KW-0479">Metal-binding</keyword>
<evidence type="ECO:0000256" key="2">
    <source>
        <dbReference type="ARBA" id="ARBA00022771"/>
    </source>
</evidence>
<evidence type="ECO:0000259" key="5">
    <source>
        <dbReference type="PROSITE" id="PS50865"/>
    </source>
</evidence>
<dbReference type="AlphaFoldDB" id="A0A369J5E0"/>
<gene>
    <name evidence="6" type="ORF">Hypma_001704</name>
</gene>